<evidence type="ECO:0000313" key="2">
    <source>
        <dbReference type="EMBL" id="BAC67992.1"/>
    </source>
</evidence>
<dbReference type="EMBL" id="BA000030">
    <property type="protein sequence ID" value="BAC67992.1"/>
    <property type="molecule type" value="Genomic_DNA"/>
</dbReference>
<sequence length="341" mass="37667">MSHKSIHEHLLISARKWARTAVDAYLEEPIDQDFAVHHMAVAVEHASKAYLASIAPVLLASEKQPSVDDLLVLSGNEDKTKKGRAGLKTIGGEGAILRAAQLLGPGHKGPAKLKELRESRNGITHMGWGQPVTECRELLAAGIEHINALLKALSTEPDGFWGTHLEACTALVAQAMSEMEIRYHAKLRQARERFAETTRRLSEAEIAELASSLSALPTAHSSRSKTEARTVESGSLTHWDHETRAPMSCSTLSARVSCMMCGPARAAMRRARPRRSSAARRCEPPPHRARRPGQSDRARTGRRPGTSAERLPGPAHRRRLPRRKGSPRLRRERTQVRGRLR</sequence>
<dbReference type="Proteomes" id="UP000000428">
    <property type="component" value="Chromosome"/>
</dbReference>
<feature type="region of interest" description="Disordered" evidence="1">
    <location>
        <begin position="266"/>
        <end position="341"/>
    </location>
</feature>
<feature type="region of interest" description="Disordered" evidence="1">
    <location>
        <begin position="214"/>
        <end position="239"/>
    </location>
</feature>
<accession>Q82R61</accession>
<dbReference type="KEGG" id="sma:SAVERM_283"/>
<feature type="compositionally biased region" description="Basic residues" evidence="1">
    <location>
        <begin position="267"/>
        <end position="278"/>
    </location>
</feature>
<name>Q82R61_STRAW</name>
<dbReference type="AlphaFoldDB" id="Q82R61"/>
<gene>
    <name evidence="2" type="ORF">SAVERM_283</name>
</gene>
<organism evidence="2 3">
    <name type="scientific">Streptomyces avermitilis (strain ATCC 31267 / DSM 46492 / JCM 5070 / NBRC 14893 / NCIMB 12804 / NRRL 8165 / MA-4680)</name>
    <dbReference type="NCBI Taxonomy" id="227882"/>
    <lineage>
        <taxon>Bacteria</taxon>
        <taxon>Bacillati</taxon>
        <taxon>Actinomycetota</taxon>
        <taxon>Actinomycetes</taxon>
        <taxon>Kitasatosporales</taxon>
        <taxon>Streptomycetaceae</taxon>
        <taxon>Streptomyces</taxon>
    </lineage>
</organism>
<reference evidence="2 3" key="1">
    <citation type="journal article" date="2001" name="Proc. Natl. Acad. Sci. U.S.A.">
        <title>Genome sequence of an industrial microorganism Streptomyces avermitilis: deducing the ability of producing secondary metabolites.</title>
        <authorList>
            <person name="Omura S."/>
            <person name="Ikeda H."/>
            <person name="Ishikawa J."/>
            <person name="Hanamoto A."/>
            <person name="Takahashi C."/>
            <person name="Shinose M."/>
            <person name="Takahashi Y."/>
            <person name="Horikawa H."/>
            <person name="Nakazawa H."/>
            <person name="Osonoe T."/>
            <person name="Kikuchi H."/>
            <person name="Shiba T."/>
            <person name="Sakaki Y."/>
            <person name="Hattori M."/>
        </authorList>
    </citation>
    <scope>NUCLEOTIDE SEQUENCE [LARGE SCALE GENOMIC DNA]</scope>
    <source>
        <strain evidence="3">ATCC 31267 / DSM 46492 / JCM 5070 / NBRC 14893 / NCIMB 12804 / NRRL 8165 / MA-4680</strain>
    </source>
</reference>
<dbReference type="GeneID" id="41537462"/>
<feature type="compositionally biased region" description="Basic residues" evidence="1">
    <location>
        <begin position="315"/>
        <end position="341"/>
    </location>
</feature>
<dbReference type="eggNOG" id="ENOG5031N0J">
    <property type="taxonomic scope" value="Bacteria"/>
</dbReference>
<reference evidence="2 3" key="3">
    <citation type="journal article" date="2014" name="J. Ind. Microbiol. Biotechnol.">
        <title>Genome mining of the Streptomyces avermitilis genome and development of genome-minimized hosts for heterologous expression of biosynthetic gene clusters.</title>
        <authorList>
            <person name="Ikeda H."/>
            <person name="Shin-ya K."/>
            <person name="Omura S."/>
        </authorList>
    </citation>
    <scope>NUCLEOTIDE SEQUENCE [LARGE SCALE GENOMIC DNA]</scope>
    <source>
        <strain evidence="3">ATCC 31267 / DSM 46492 / JCM 5070 / NBRC 14893 / NCIMB 12804 / NRRL 8165 / MA-4680</strain>
    </source>
</reference>
<evidence type="ECO:0000313" key="3">
    <source>
        <dbReference type="Proteomes" id="UP000000428"/>
    </source>
</evidence>
<evidence type="ECO:0000256" key="1">
    <source>
        <dbReference type="SAM" id="MobiDB-lite"/>
    </source>
</evidence>
<reference evidence="2 3" key="2">
    <citation type="journal article" date="2003" name="Nat. Biotechnol.">
        <title>Complete genome sequence and comparative analysis of the industrial microorganism Streptomyces avermitilis.</title>
        <authorList>
            <person name="Ikeda H."/>
            <person name="Ishikawa J."/>
            <person name="Hanamoto A."/>
            <person name="Shinose M."/>
            <person name="Kikuchi H."/>
            <person name="Shiba T."/>
            <person name="Sakaki Y."/>
            <person name="Hattori M."/>
            <person name="Omura S."/>
        </authorList>
    </citation>
    <scope>NUCLEOTIDE SEQUENCE [LARGE SCALE GENOMIC DNA]</scope>
    <source>
        <strain evidence="3">ATCC 31267 / DSM 46492 / JCM 5070 / NBRC 14893 / NCIMB 12804 / NRRL 8165 / MA-4680</strain>
    </source>
</reference>
<protein>
    <submittedName>
        <fullName evidence="2">Uncharacterized protein</fullName>
    </submittedName>
</protein>
<dbReference type="HOGENOM" id="CLU_813569_0_0_11"/>
<keyword evidence="3" id="KW-1185">Reference proteome</keyword>
<proteinExistence type="predicted"/>
<dbReference type="OrthoDB" id="4053975at2"/>
<dbReference type="RefSeq" id="WP_010981719.1">
    <property type="nucleotide sequence ID" value="NC_003155.5"/>
</dbReference>